<reference evidence="1 2" key="1">
    <citation type="journal article" date="2015" name="Nature">
        <title>rRNA introns, odd ribosomes, and small enigmatic genomes across a large radiation of phyla.</title>
        <authorList>
            <person name="Brown C.T."/>
            <person name="Hug L.A."/>
            <person name="Thomas B.C."/>
            <person name="Sharon I."/>
            <person name="Castelle C.J."/>
            <person name="Singh A."/>
            <person name="Wilkins M.J."/>
            <person name="Williams K.H."/>
            <person name="Banfield J.F."/>
        </authorList>
    </citation>
    <scope>NUCLEOTIDE SEQUENCE [LARGE SCALE GENOMIC DNA]</scope>
</reference>
<protein>
    <submittedName>
        <fullName evidence="1">Uncharacterized protein</fullName>
    </submittedName>
</protein>
<evidence type="ECO:0000313" key="1">
    <source>
        <dbReference type="EMBL" id="KKP54586.1"/>
    </source>
</evidence>
<evidence type="ECO:0000313" key="2">
    <source>
        <dbReference type="Proteomes" id="UP000034488"/>
    </source>
</evidence>
<organism evidence="1 2">
    <name type="scientific">candidate division WS6 bacterium GW2011_GWB1_33_6</name>
    <dbReference type="NCBI Taxonomy" id="1619088"/>
    <lineage>
        <taxon>Bacteria</taxon>
        <taxon>Candidatus Dojkabacteria</taxon>
    </lineage>
</organism>
<name>A0A0G0AT35_9BACT</name>
<sequence>DIKQGDISYSVDEDKKLRFFGEFGTLTLDKDSNLLYESEST</sequence>
<proteinExistence type="predicted"/>
<feature type="non-terminal residue" evidence="1">
    <location>
        <position position="1"/>
    </location>
</feature>
<comment type="caution">
    <text evidence="1">The sequence shown here is derived from an EMBL/GenBank/DDBJ whole genome shotgun (WGS) entry which is preliminary data.</text>
</comment>
<dbReference type="AlphaFoldDB" id="A0A0G0AT35"/>
<dbReference type="Proteomes" id="UP000034488">
    <property type="component" value="Unassembled WGS sequence"/>
</dbReference>
<accession>A0A0G0AT35</accession>
<dbReference type="EMBL" id="LBPI01000014">
    <property type="protein sequence ID" value="KKP54586.1"/>
    <property type="molecule type" value="Genomic_DNA"/>
</dbReference>
<gene>
    <name evidence="1" type="ORF">UR47_C0014G0028</name>
</gene>